<organism evidence="2 3">
    <name type="scientific">Romanomermis culicivorax</name>
    <name type="common">Nematode worm</name>
    <dbReference type="NCBI Taxonomy" id="13658"/>
    <lineage>
        <taxon>Eukaryota</taxon>
        <taxon>Metazoa</taxon>
        <taxon>Ecdysozoa</taxon>
        <taxon>Nematoda</taxon>
        <taxon>Enoplea</taxon>
        <taxon>Dorylaimia</taxon>
        <taxon>Mermithida</taxon>
        <taxon>Mermithoidea</taxon>
        <taxon>Mermithidae</taxon>
        <taxon>Romanomermis</taxon>
    </lineage>
</organism>
<evidence type="ECO:0000256" key="1">
    <source>
        <dbReference type="SAM" id="MobiDB-lite"/>
    </source>
</evidence>
<evidence type="ECO:0000313" key="2">
    <source>
        <dbReference type="Proteomes" id="UP000887565"/>
    </source>
</evidence>
<reference evidence="3" key="1">
    <citation type="submission" date="2022-11" db="UniProtKB">
        <authorList>
            <consortium name="WormBaseParasite"/>
        </authorList>
    </citation>
    <scope>IDENTIFICATION</scope>
</reference>
<dbReference type="AlphaFoldDB" id="A0A915J440"/>
<name>A0A915J440_ROMCU</name>
<feature type="compositionally biased region" description="Acidic residues" evidence="1">
    <location>
        <begin position="47"/>
        <end position="62"/>
    </location>
</feature>
<dbReference type="WBParaSite" id="nRc.2.0.1.t20593-RA">
    <property type="protein sequence ID" value="nRc.2.0.1.t20593-RA"/>
    <property type="gene ID" value="nRc.2.0.1.g20593"/>
</dbReference>
<accession>A0A915J440</accession>
<protein>
    <submittedName>
        <fullName evidence="3">Uncharacterized protein</fullName>
    </submittedName>
</protein>
<evidence type="ECO:0000313" key="3">
    <source>
        <dbReference type="WBParaSite" id="nRc.2.0.1.t20593-RA"/>
    </source>
</evidence>
<feature type="region of interest" description="Disordered" evidence="1">
    <location>
        <begin position="47"/>
        <end position="72"/>
    </location>
</feature>
<sequence length="270" mass="30026">MDKKSIPMKVGTPSVLIINFAIFCICNVRFGNAETCGCPAIVQADDAEEEEQNLDQESDSEAADQSSPKVNDETAFEDKVFSSILGSGASAAVLPPTSTVSPFEHCPAAKAPKSNQYLSYDPRYQAITIEEAVFNFVDLTEIDGRLEEMNNLFGGRPKFFDQQSGLPNGLKLKCDSTLCSDCTKILASKLEYDTTVERNIHNEDPILARDTVVKQAFRMNFGGKSNDHDKPYCRLLNKTGQNYRKVKRQKMRSSELYKILNAAKISRNVE</sequence>
<proteinExistence type="predicted"/>
<dbReference type="Proteomes" id="UP000887565">
    <property type="component" value="Unplaced"/>
</dbReference>
<keyword evidence="2" id="KW-1185">Reference proteome</keyword>